<name>A0AAN9BCL0_9CAEN</name>
<dbReference type="Proteomes" id="UP001374579">
    <property type="component" value="Unassembled WGS sequence"/>
</dbReference>
<evidence type="ECO:0000313" key="2">
    <source>
        <dbReference type="Proteomes" id="UP001374579"/>
    </source>
</evidence>
<reference evidence="1 2" key="1">
    <citation type="submission" date="2024-02" db="EMBL/GenBank/DDBJ databases">
        <title>Chromosome-scale genome assembly of the rough periwinkle Littorina saxatilis.</title>
        <authorList>
            <person name="De Jode A."/>
            <person name="Faria R."/>
            <person name="Formenti G."/>
            <person name="Sims Y."/>
            <person name="Smith T.P."/>
            <person name="Tracey A."/>
            <person name="Wood J.M.D."/>
            <person name="Zagrodzka Z.B."/>
            <person name="Johannesson K."/>
            <person name="Butlin R.K."/>
            <person name="Leder E.H."/>
        </authorList>
    </citation>
    <scope>NUCLEOTIDE SEQUENCE [LARGE SCALE GENOMIC DNA]</scope>
    <source>
        <strain evidence="1">Snail1</strain>
        <tissue evidence="1">Muscle</tissue>
    </source>
</reference>
<dbReference type="PANTHER" id="PTHR13223">
    <property type="entry name" value="ACIDIC FIBROBLAST GROWTH FACTOR INTRACELLULAR BINDING PROTEIN"/>
    <property type="match status" value="1"/>
</dbReference>
<sequence length="363" mass="42409">MNEVEVFVGNHTMIDPEVYDLWLRGCTADEAAQCLQKQESLQTFQATIDDLLSDVQDNFRLFCFLENMLKSPPRLRDQQIYQMAQDTQTMLIEKYYGFDPVVVREFLGKKLASRTRKDLDDISELARVPLRSCRRQFDNIKRVFKAVEELKGSLVENIQTHFLLSEPLARDYAAITFICNNRFETGKKKLSYLRFRDFADCAGRMITNWSYSSVECIIHENNDVDLDRNFLLSLREVKVMAEKECLEEHRQLMLKAAQGFPEHMKGHLSENFRTLSKTIVNIAYGLNHNRESKDIFIDLFEKLIEPFTQCQYSCGEVQKVMTAYKDSALQTEFLARTSPHLQTVWERYMGTLCACVVRMYPKQ</sequence>
<dbReference type="PANTHER" id="PTHR13223:SF2">
    <property type="entry name" value="ACIDIC FIBROBLAST GROWTH FACTOR INTRACELLULAR-BINDING PROTEIN"/>
    <property type="match status" value="1"/>
</dbReference>
<dbReference type="EMBL" id="JBAMIC010000008">
    <property type="protein sequence ID" value="KAK7103523.1"/>
    <property type="molecule type" value="Genomic_DNA"/>
</dbReference>
<keyword evidence="2" id="KW-1185">Reference proteome</keyword>
<dbReference type="GO" id="GO:0005634">
    <property type="term" value="C:nucleus"/>
    <property type="evidence" value="ECO:0007669"/>
    <property type="project" value="TreeGrafter"/>
</dbReference>
<proteinExistence type="predicted"/>
<gene>
    <name evidence="1" type="ORF">V1264_018404</name>
</gene>
<dbReference type="InterPro" id="IPR008614">
    <property type="entry name" value="FIBP"/>
</dbReference>
<protein>
    <recommendedName>
        <fullName evidence="3">Acidic fibroblast growth factor intracellular-binding protein</fullName>
    </recommendedName>
</protein>
<comment type="caution">
    <text evidence="1">The sequence shown here is derived from an EMBL/GenBank/DDBJ whole genome shotgun (WGS) entry which is preliminary data.</text>
</comment>
<evidence type="ECO:0008006" key="3">
    <source>
        <dbReference type="Google" id="ProtNLM"/>
    </source>
</evidence>
<evidence type="ECO:0000313" key="1">
    <source>
        <dbReference type="EMBL" id="KAK7103523.1"/>
    </source>
</evidence>
<organism evidence="1 2">
    <name type="scientific">Littorina saxatilis</name>
    <dbReference type="NCBI Taxonomy" id="31220"/>
    <lineage>
        <taxon>Eukaryota</taxon>
        <taxon>Metazoa</taxon>
        <taxon>Spiralia</taxon>
        <taxon>Lophotrochozoa</taxon>
        <taxon>Mollusca</taxon>
        <taxon>Gastropoda</taxon>
        <taxon>Caenogastropoda</taxon>
        <taxon>Littorinimorpha</taxon>
        <taxon>Littorinoidea</taxon>
        <taxon>Littorinidae</taxon>
        <taxon>Littorina</taxon>
    </lineage>
</organism>
<dbReference type="AlphaFoldDB" id="A0AAN9BCL0"/>
<accession>A0AAN9BCL0</accession>
<dbReference type="Pfam" id="PF05427">
    <property type="entry name" value="FIBP"/>
    <property type="match status" value="1"/>
</dbReference>